<dbReference type="EMBL" id="JFHN01000018">
    <property type="protein sequence ID" value="EXU77040.1"/>
    <property type="molecule type" value="Genomic_DNA"/>
</dbReference>
<sequence>MSNGMLSQAISNIQQLQATINGFSGLPQQAIAIQQSTSALLNDLLPQVQEMQKQVLALGITLQSQLNQQMAILNTQSADQLRAALQQVQTEISPVDGLVNQTITAGKAANEKIIQDNIELQQIDVSLQNSIAGLQSNLAGANQQLDTLNKQKYYWLALGILGVPGLIAMAVELSKAQDNVNGLQGQINQIQQQIQSQQGFFTQTQSLSGNFTTLVDKLTGLGSAITFLSRDIGNITHDLDDDVPRQQIQLLFSVALMEVNTLVTDAS</sequence>
<organism evidence="2 3">
    <name type="scientific">Erwinia mallotivora</name>
    <dbReference type="NCBI Taxonomy" id="69222"/>
    <lineage>
        <taxon>Bacteria</taxon>
        <taxon>Pseudomonadati</taxon>
        <taxon>Pseudomonadota</taxon>
        <taxon>Gammaproteobacteria</taxon>
        <taxon>Enterobacterales</taxon>
        <taxon>Erwiniaceae</taxon>
        <taxon>Erwinia</taxon>
    </lineage>
</organism>
<dbReference type="OrthoDB" id="6636514at2"/>
<feature type="coiled-coil region" evidence="1">
    <location>
        <begin position="131"/>
        <end position="193"/>
    </location>
</feature>
<reference evidence="2 3" key="1">
    <citation type="submission" date="2014-02" db="EMBL/GenBank/DDBJ databases">
        <title>Draft genome of Erwinia mallotivora strain BT-MARDI, a papaya dieback pathogen.</title>
        <authorList>
            <person name="Redzuan R."/>
            <person name="Abu Bakar N."/>
            <person name="Badrun R."/>
            <person name="Mohd Raih M.F."/>
            <person name="Rozano L."/>
            <person name="Mat Amin N."/>
        </authorList>
    </citation>
    <scope>NUCLEOTIDE SEQUENCE [LARGE SCALE GENOMIC DNA]</scope>
    <source>
        <strain evidence="2 3">BT-MARDI</strain>
    </source>
</reference>
<dbReference type="RefSeq" id="WP_034933556.1">
    <property type="nucleotide sequence ID" value="NZ_JFHN01000018.1"/>
</dbReference>
<proteinExistence type="predicted"/>
<keyword evidence="3" id="KW-1185">Reference proteome</keyword>
<keyword evidence="1" id="KW-0175">Coiled coil</keyword>
<protein>
    <submittedName>
        <fullName evidence="2">Uncharacterized protein</fullName>
    </submittedName>
</protein>
<dbReference type="STRING" id="69222.BG55_01580"/>
<comment type="caution">
    <text evidence="2">The sequence shown here is derived from an EMBL/GenBank/DDBJ whole genome shotgun (WGS) entry which is preliminary data.</text>
</comment>
<name>A0A014NT48_9GAMM</name>
<accession>A0A014NT48</accession>
<dbReference type="PATRIC" id="fig|69222.5.peg.339"/>
<dbReference type="SUPFAM" id="SSF58100">
    <property type="entry name" value="Bacterial hemolysins"/>
    <property type="match status" value="1"/>
</dbReference>
<gene>
    <name evidence="2" type="ORF">BG55_01580</name>
</gene>
<evidence type="ECO:0000313" key="2">
    <source>
        <dbReference type="EMBL" id="EXU77040.1"/>
    </source>
</evidence>
<dbReference type="Gene3D" id="1.20.1170.10">
    <property type="match status" value="1"/>
</dbReference>
<dbReference type="Proteomes" id="UP000019918">
    <property type="component" value="Unassembled WGS sequence"/>
</dbReference>
<dbReference type="AlphaFoldDB" id="A0A014NT48"/>
<evidence type="ECO:0000256" key="1">
    <source>
        <dbReference type="SAM" id="Coils"/>
    </source>
</evidence>
<evidence type="ECO:0000313" key="3">
    <source>
        <dbReference type="Proteomes" id="UP000019918"/>
    </source>
</evidence>